<reference evidence="3" key="1">
    <citation type="submission" date="2022-01" db="EMBL/GenBank/DDBJ databases">
        <authorList>
            <person name="Braso-Vives M."/>
        </authorList>
    </citation>
    <scope>NUCLEOTIDE SEQUENCE</scope>
</reference>
<dbReference type="Pfam" id="PF14838">
    <property type="entry name" value="INTS5_C"/>
    <property type="match status" value="1"/>
</dbReference>
<dbReference type="PANTHER" id="PTHR31697">
    <property type="entry name" value="INTEGRATOR COMPLEX SUBUNIT 5"/>
    <property type="match status" value="1"/>
</dbReference>
<dbReference type="OrthoDB" id="69088at2759"/>
<dbReference type="Pfam" id="PF14837">
    <property type="entry name" value="INTS5_N"/>
    <property type="match status" value="1"/>
</dbReference>
<evidence type="ECO:0000259" key="2">
    <source>
        <dbReference type="Pfam" id="PF14838"/>
    </source>
</evidence>
<dbReference type="PANTHER" id="PTHR31697:SF2">
    <property type="entry name" value="INTEGRATOR COMPLEX SUBUNIT 5"/>
    <property type="match status" value="1"/>
</dbReference>
<feature type="domain" description="Integrator complex subunit 5 N-terminal" evidence="1">
    <location>
        <begin position="18"/>
        <end position="224"/>
    </location>
</feature>
<feature type="domain" description="Integrator complex subunit 5 C-terminal" evidence="2">
    <location>
        <begin position="238"/>
        <end position="927"/>
    </location>
</feature>
<keyword evidence="4" id="KW-1185">Reference proteome</keyword>
<dbReference type="InterPro" id="IPR029445">
    <property type="entry name" value="INTS5_N"/>
</dbReference>
<organism evidence="3 4">
    <name type="scientific">Branchiostoma lanceolatum</name>
    <name type="common">Common lancelet</name>
    <name type="synonym">Amphioxus lanceolatum</name>
    <dbReference type="NCBI Taxonomy" id="7740"/>
    <lineage>
        <taxon>Eukaryota</taxon>
        <taxon>Metazoa</taxon>
        <taxon>Chordata</taxon>
        <taxon>Cephalochordata</taxon>
        <taxon>Leptocardii</taxon>
        <taxon>Amphioxiformes</taxon>
        <taxon>Branchiostomatidae</taxon>
        <taxon>Branchiostoma</taxon>
    </lineage>
</organism>
<evidence type="ECO:0000313" key="4">
    <source>
        <dbReference type="Proteomes" id="UP000838412"/>
    </source>
</evidence>
<protein>
    <submittedName>
        <fullName evidence="3">INTS5 protein</fullName>
    </submittedName>
</protein>
<evidence type="ECO:0000313" key="3">
    <source>
        <dbReference type="EMBL" id="CAH1271852.1"/>
    </source>
</evidence>
<dbReference type="GO" id="GO:0034472">
    <property type="term" value="P:snRNA 3'-end processing"/>
    <property type="evidence" value="ECO:0007669"/>
    <property type="project" value="TreeGrafter"/>
</dbReference>
<dbReference type="EMBL" id="OV696693">
    <property type="protein sequence ID" value="CAH1271852.1"/>
    <property type="molecule type" value="Genomic_DNA"/>
</dbReference>
<dbReference type="AlphaFoldDB" id="A0A8K0F214"/>
<dbReference type="Proteomes" id="UP000838412">
    <property type="component" value="Chromosome 8"/>
</dbReference>
<proteinExistence type="predicted"/>
<evidence type="ECO:0000259" key="1">
    <source>
        <dbReference type="Pfam" id="PF14837"/>
    </source>
</evidence>
<name>A0A8K0F214_BRALA</name>
<dbReference type="InterPro" id="IPR029444">
    <property type="entry name" value="INTS5_C"/>
</dbReference>
<sequence length="937" mass="103228">MAATIGGGGVSAASHTPQELQAEIKTFVQGKHATFGHKLTLEEHARSALSLLRTVPAARSAVLEFLQGIFDEAVNSHILQIESEGSGTVGPNLDPVIQEVCSVLLGFVKVNPQAWAPLISAWSIDLLGQISTKYAGRRGVPHSSSLNELLQLWMTCKATRTLMDIYTQCLAAMTGSSADLCVDALLDTSVQHSPHFDWVVAHIGSSFPNTIITRVLSCGLKDFCSHSSSQVTESHVPKLASVVGILGHLAAHHAQDIREALLQLFHVSLSEGKQEQNTVPFLLELATMSSMLLRVITTELVDSLTADVLNQLARQLSKGRSKADMEGLISLVVHLITKTSSGCQKVLKFLLDTACPMNQKDEVPLDPAVQQTCTVILNTLVSDLQKLVFGRAQQGDITEILFLSELQAHRTHLCQEMLLVNGNRQWWLVQILRLLGCHLGESCAADIVTFNLQHAQSQQQLGLLLELLEGFQCCLPDVTGAAVCRCMDSLQTGTLNNTQASRLLANIVHLLKSDDTGKMHFRCQLQEAILLHLQPMTSQLEHNCLQVAAKAMQIQAIVGLPAKPTTPALIHTCQAAVRCFFRVLHDTDLDEKITVIQYCKVYLSHLCGVQLGQTLVIRHLVQGVQDKENAMLFGADVKDYSSADSSDSQSSLLQQNIQLGRSSTPTVFHAGVIGKGLRPKADAKQLPTDQVTASCQAVLDVLYTCTLHEHHHAAIPKHEEDRMDTSDSRVERRRISSSGSRTLALLVVELVCPDVIQAPTDWPDEEFTKYTVERDLHITRRFKEHPILWDILKLVAEGKTALCHCAILLSSVISTLITHWEGSRSSVTADTPWHLQASCKALECMGEAHLLPAPLGYISELFHIVTPYEVALLLREVWKFMVENPPSPELYSMRDITGRPIRFFNPDLVRKHLAVVLSILHSNIPKLGHLYSRFQLQ</sequence>
<gene>
    <name evidence="3" type="primary">INTS5</name>
    <name evidence="3" type="ORF">BLAG_LOCUS23702</name>
</gene>
<dbReference type="InterPro" id="IPR040316">
    <property type="entry name" value="INTS5"/>
</dbReference>
<accession>A0A8K0F214</accession>
<dbReference type="GO" id="GO:0032039">
    <property type="term" value="C:integrator complex"/>
    <property type="evidence" value="ECO:0007669"/>
    <property type="project" value="InterPro"/>
</dbReference>